<dbReference type="InterPro" id="IPR043502">
    <property type="entry name" value="DNA/RNA_pol_sf"/>
</dbReference>
<keyword evidence="2" id="KW-0496">Mitochondrion</keyword>
<sequence length="1215" mass="138231">MSDYFEHGLPQGLGLEDWTSFRDSKLQILQANARLWYDSEGPLTEDDEHGDSPIYKACFLVHCSIPIHTWYARSHEGNNEELAATLFLDTPDAGRIAIHNVYNHLDTLDIGELISEATSTGDDLLVGDFNLQHPLWSGARPVRRSLRANELAHGLSATGMECLTPPGTITFSRSGYIHRGVSTIDLTFASVRIADRAERYRIVDVPGFETDHRVIETTLAIEPRRETRVRRLWKRVDEAKFIQAVKSGLEAVGCSSEPGDLPELSQRDQIDDYIDKISKAVSSAVEQWVPVTTPRASPRFRPVSNPALNRLRLREMIAFKYYRRVRTPLSRRRWEKLKDEGDSMQKLLSSTKWRRSVAAQTKSLSGTFKVAAMGKKLAQPREQPQLPPLEVDGQILQSNQDKIRSLRESIWRNSSHSSSPPSTLPQPHLDPSRVTYEVDQDMCAADLDTIIDGLLKGKAAGPDEISNEAIKIAKEVLIPHLLHAIKACMKLSYHPDSFKHSRTVLLRKPGKLAKLPKSWRPIALLPSMGKVFERAMANKLKDLAIRHNLLPRTQFGGRCTTKALQYLMNIVYHAWSGEPKKEVTLLSLDISGAYDNVNHVELLRTLIEKGLPDWVMLWIYSFLSNRSTFLSILELLSGKFFLDTGIPQGSPISPILFLFFTSPLLEMTEQVNLHRVTLYILAFVDDTYLITVSCRYRFNCLALEAFHHVIMTWARPAGILFGPDKYHVMHFKAPYTSREDCKLLPNIPGLNVENEPRKVLEILGVMVDASLRWQDHIDEIVKKVEKQMRYLRRIAGATWGPSLHRCLRWVAGAFGNTCGKVLEKELYIESLEVLLNRVAMTQRASVLESPEHMLLVFIRGRPRPGRDARTHPYHELDAFASVLRAAALMHLVSVNGEEDSRKRWANPIDRHAIIRAYAKQEATVRSAERWDQYRDERVQKGKRQIPAVVENWGKKSLGYYSTLTRAECTMLLQCRTEFIGLNSHLFRTACVDSGLCSCGQSQQTVFHMFVECTELEEERDLLRRQLGHTQVSRLLTKDAKAAAGWAISHFDIDHKFHVLRAARMPTLTLGPKFLTLGNLSFQDRLSFLHHNNKVSYSWCCGRVRMGGYSFSSAEQLPVEFPNQHAHFPPLPSRTLSEHFSSYIQSIQQFLHPILMFRLLHTVQENSIVGPWLAAFFLEEDAVIYLKVYEPREKEEAAAESSQTDVLLVAELLVVW</sequence>
<dbReference type="InterPro" id="IPR000477">
    <property type="entry name" value="RT_dom"/>
</dbReference>
<accession>A0A8H4LAV9</accession>
<dbReference type="EMBL" id="JAADYS010001026">
    <property type="protein sequence ID" value="KAF4465476.1"/>
    <property type="molecule type" value="Genomic_DNA"/>
</dbReference>
<dbReference type="GO" id="GO:0005739">
    <property type="term" value="C:mitochondrion"/>
    <property type="evidence" value="ECO:0007669"/>
    <property type="project" value="UniProtKB-SubCell"/>
</dbReference>
<evidence type="ECO:0000256" key="3">
    <source>
        <dbReference type="SAM" id="MobiDB-lite"/>
    </source>
</evidence>
<dbReference type="CDD" id="cd01650">
    <property type="entry name" value="RT_nLTR_like"/>
    <property type="match status" value="1"/>
</dbReference>
<comment type="caution">
    <text evidence="5">The sequence shown here is derived from an EMBL/GenBank/DDBJ whole genome shotgun (WGS) entry which is preliminary data.</text>
</comment>
<dbReference type="Pfam" id="PF00078">
    <property type="entry name" value="RVT_1"/>
    <property type="match status" value="1"/>
</dbReference>
<organism evidence="5 6">
    <name type="scientific">Fusarium albosuccineum</name>
    <dbReference type="NCBI Taxonomy" id="1237068"/>
    <lineage>
        <taxon>Eukaryota</taxon>
        <taxon>Fungi</taxon>
        <taxon>Dikarya</taxon>
        <taxon>Ascomycota</taxon>
        <taxon>Pezizomycotina</taxon>
        <taxon>Sordariomycetes</taxon>
        <taxon>Hypocreomycetidae</taxon>
        <taxon>Hypocreales</taxon>
        <taxon>Nectriaceae</taxon>
        <taxon>Fusarium</taxon>
        <taxon>Fusarium decemcellulare species complex</taxon>
    </lineage>
</organism>
<evidence type="ECO:0000256" key="1">
    <source>
        <dbReference type="ARBA" id="ARBA00004173"/>
    </source>
</evidence>
<dbReference type="OrthoDB" id="4842715at2759"/>
<feature type="domain" description="Reverse transcriptase" evidence="4">
    <location>
        <begin position="487"/>
        <end position="767"/>
    </location>
</feature>
<gene>
    <name evidence="5" type="ORF">FALBO_7678</name>
</gene>
<feature type="region of interest" description="Disordered" evidence="3">
    <location>
        <begin position="411"/>
        <end position="430"/>
    </location>
</feature>
<dbReference type="SUPFAM" id="SSF56672">
    <property type="entry name" value="DNA/RNA polymerases"/>
    <property type="match status" value="1"/>
</dbReference>
<dbReference type="AlphaFoldDB" id="A0A8H4LAV9"/>
<dbReference type="GO" id="GO:0003824">
    <property type="term" value="F:catalytic activity"/>
    <property type="evidence" value="ECO:0007669"/>
    <property type="project" value="InterPro"/>
</dbReference>
<evidence type="ECO:0000313" key="6">
    <source>
        <dbReference type="Proteomes" id="UP000554235"/>
    </source>
</evidence>
<dbReference type="Gene3D" id="3.60.10.10">
    <property type="entry name" value="Endonuclease/exonuclease/phosphatase"/>
    <property type="match status" value="1"/>
</dbReference>
<proteinExistence type="predicted"/>
<dbReference type="Proteomes" id="UP000554235">
    <property type="component" value="Unassembled WGS sequence"/>
</dbReference>
<dbReference type="PROSITE" id="PS50878">
    <property type="entry name" value="RT_POL"/>
    <property type="match status" value="1"/>
</dbReference>
<evidence type="ECO:0000259" key="4">
    <source>
        <dbReference type="PROSITE" id="PS50878"/>
    </source>
</evidence>
<dbReference type="PANTHER" id="PTHR33481">
    <property type="entry name" value="REVERSE TRANSCRIPTASE"/>
    <property type="match status" value="1"/>
</dbReference>
<feature type="compositionally biased region" description="Low complexity" evidence="3">
    <location>
        <begin position="411"/>
        <end position="427"/>
    </location>
</feature>
<protein>
    <submittedName>
        <fullName evidence="5">Zinc knuckle</fullName>
    </submittedName>
</protein>
<reference evidence="5 6" key="1">
    <citation type="submission" date="2020-01" db="EMBL/GenBank/DDBJ databases">
        <title>Identification and distribution of gene clusters putatively required for synthesis of sphingolipid metabolism inhibitors in phylogenetically diverse species of the filamentous fungus Fusarium.</title>
        <authorList>
            <person name="Kim H.-S."/>
            <person name="Busman M."/>
            <person name="Brown D.W."/>
            <person name="Divon H."/>
            <person name="Uhlig S."/>
            <person name="Proctor R.H."/>
        </authorList>
    </citation>
    <scope>NUCLEOTIDE SEQUENCE [LARGE SCALE GENOMIC DNA]</scope>
    <source>
        <strain evidence="5 6">NRRL 20459</strain>
    </source>
</reference>
<keyword evidence="6" id="KW-1185">Reference proteome</keyword>
<dbReference type="InterPro" id="IPR036691">
    <property type="entry name" value="Endo/exonu/phosph_ase_sf"/>
</dbReference>
<name>A0A8H4LAV9_9HYPO</name>
<dbReference type="PANTHER" id="PTHR33481:SF1">
    <property type="entry name" value="ENDONUCLEASE_EXONUCLEASE_PHOSPHATASE DOMAIN-CONTAINING PROTEIN-RELATED"/>
    <property type="match status" value="1"/>
</dbReference>
<dbReference type="SUPFAM" id="SSF56219">
    <property type="entry name" value="DNase I-like"/>
    <property type="match status" value="1"/>
</dbReference>
<dbReference type="InterPro" id="IPR005135">
    <property type="entry name" value="Endo/exonuclease/phosphatase"/>
</dbReference>
<dbReference type="Pfam" id="PF14529">
    <property type="entry name" value="Exo_endo_phos_2"/>
    <property type="match status" value="1"/>
</dbReference>
<evidence type="ECO:0000256" key="2">
    <source>
        <dbReference type="ARBA" id="ARBA00023128"/>
    </source>
</evidence>
<comment type="subcellular location">
    <subcellularLocation>
        <location evidence="1">Mitochondrion</location>
    </subcellularLocation>
</comment>
<evidence type="ECO:0000313" key="5">
    <source>
        <dbReference type="EMBL" id="KAF4465476.1"/>
    </source>
</evidence>